<evidence type="ECO:0000313" key="3">
    <source>
        <dbReference type="Proteomes" id="UP000294656"/>
    </source>
</evidence>
<protein>
    <submittedName>
        <fullName evidence="2">Acetyltransferase (GNAT) family protein</fullName>
    </submittedName>
</protein>
<gene>
    <name evidence="2" type="ORF">DFP79_0194</name>
</gene>
<dbReference type="GO" id="GO:0016747">
    <property type="term" value="F:acyltransferase activity, transferring groups other than amino-acyl groups"/>
    <property type="evidence" value="ECO:0007669"/>
    <property type="project" value="InterPro"/>
</dbReference>
<dbReference type="Gene3D" id="3.40.630.30">
    <property type="match status" value="1"/>
</dbReference>
<evidence type="ECO:0000259" key="1">
    <source>
        <dbReference type="PROSITE" id="PS51186"/>
    </source>
</evidence>
<dbReference type="CDD" id="cd04301">
    <property type="entry name" value="NAT_SF"/>
    <property type="match status" value="1"/>
</dbReference>
<feature type="domain" description="N-acetyltransferase" evidence="1">
    <location>
        <begin position="1"/>
        <end position="144"/>
    </location>
</feature>
<accession>A0A4R6MK03</accession>
<sequence length="144" mass="16840">MKYVKSTQSDGNKLAEIRAAAMKSSLEALGRFDEERVRRRFLESFVPDETFKIESDDEILGFFVVRDKGDHVFLDHLYVEPRFQNMKIGKDVVNLVKKDATQRDLPVRLGALRGSKSNDFYKQNGFVKTHEDEFDIYYEYRSSN</sequence>
<organism evidence="2 3">
    <name type="scientific">Marinomonas balearica</name>
    <dbReference type="NCBI Taxonomy" id="491947"/>
    <lineage>
        <taxon>Bacteria</taxon>
        <taxon>Pseudomonadati</taxon>
        <taxon>Pseudomonadota</taxon>
        <taxon>Gammaproteobacteria</taxon>
        <taxon>Oceanospirillales</taxon>
        <taxon>Oceanospirillaceae</taxon>
        <taxon>Marinomonas</taxon>
    </lineage>
</organism>
<keyword evidence="2" id="KW-0808">Transferase</keyword>
<dbReference type="OrthoDB" id="5522469at2"/>
<name>A0A4R6MK03_9GAMM</name>
<evidence type="ECO:0000313" key="2">
    <source>
        <dbReference type="EMBL" id="TDP01291.1"/>
    </source>
</evidence>
<dbReference type="InterPro" id="IPR000182">
    <property type="entry name" value="GNAT_dom"/>
</dbReference>
<dbReference type="SUPFAM" id="SSF55729">
    <property type="entry name" value="Acyl-CoA N-acyltransferases (Nat)"/>
    <property type="match status" value="1"/>
</dbReference>
<dbReference type="InterPro" id="IPR016181">
    <property type="entry name" value="Acyl_CoA_acyltransferase"/>
</dbReference>
<proteinExistence type="predicted"/>
<dbReference type="Proteomes" id="UP000294656">
    <property type="component" value="Unassembled WGS sequence"/>
</dbReference>
<dbReference type="RefSeq" id="WP_133502085.1">
    <property type="nucleotide sequence ID" value="NZ_SNXC01000002.1"/>
</dbReference>
<comment type="caution">
    <text evidence="2">The sequence shown here is derived from an EMBL/GenBank/DDBJ whole genome shotgun (WGS) entry which is preliminary data.</text>
</comment>
<keyword evidence="3" id="KW-1185">Reference proteome</keyword>
<dbReference type="AlphaFoldDB" id="A0A4R6MK03"/>
<dbReference type="PROSITE" id="PS51186">
    <property type="entry name" value="GNAT"/>
    <property type="match status" value="1"/>
</dbReference>
<dbReference type="Pfam" id="PF13673">
    <property type="entry name" value="Acetyltransf_10"/>
    <property type="match status" value="1"/>
</dbReference>
<dbReference type="EMBL" id="SNXC01000002">
    <property type="protein sequence ID" value="TDP01291.1"/>
    <property type="molecule type" value="Genomic_DNA"/>
</dbReference>
<reference evidence="2 3" key="1">
    <citation type="submission" date="2019-03" db="EMBL/GenBank/DDBJ databases">
        <title>Genomic Encyclopedia of Type Strains, Phase III (KMG-III): the genomes of soil and plant-associated and newly described type strains.</title>
        <authorList>
            <person name="Whitman W."/>
        </authorList>
    </citation>
    <scope>NUCLEOTIDE SEQUENCE [LARGE SCALE GENOMIC DNA]</scope>
    <source>
        <strain evidence="2 3">CECT 7378</strain>
    </source>
</reference>